<evidence type="ECO:0000256" key="5">
    <source>
        <dbReference type="ARBA" id="ARBA00022989"/>
    </source>
</evidence>
<proteinExistence type="inferred from homology"/>
<evidence type="ECO:0000256" key="4">
    <source>
        <dbReference type="ARBA" id="ARBA00022692"/>
    </source>
</evidence>
<keyword evidence="4 7" id="KW-0812">Transmembrane</keyword>
<feature type="domain" description="ABC transmembrane type-1" evidence="8">
    <location>
        <begin position="53"/>
        <end position="238"/>
    </location>
</feature>
<dbReference type="InterPro" id="IPR035906">
    <property type="entry name" value="MetI-like_sf"/>
</dbReference>
<feature type="transmembrane region" description="Helical" evidence="7">
    <location>
        <begin position="87"/>
        <end position="111"/>
    </location>
</feature>
<protein>
    <submittedName>
        <fullName evidence="9">ABC transporter permease</fullName>
    </submittedName>
</protein>
<keyword evidence="10" id="KW-1185">Reference proteome</keyword>
<name>A0A0V8QEX7_9FIRM</name>
<organism evidence="9 10">
    <name type="scientific">Acetivibrio ethanolgignens</name>
    <dbReference type="NCBI Taxonomy" id="290052"/>
    <lineage>
        <taxon>Bacteria</taxon>
        <taxon>Bacillati</taxon>
        <taxon>Bacillota</taxon>
        <taxon>Clostridia</taxon>
        <taxon>Eubacteriales</taxon>
        <taxon>Oscillospiraceae</taxon>
        <taxon>Acetivibrio</taxon>
    </lineage>
</organism>
<comment type="subcellular location">
    <subcellularLocation>
        <location evidence="1 7">Cell membrane</location>
        <topology evidence="1 7">Multi-pass membrane protein</topology>
    </subcellularLocation>
</comment>
<dbReference type="InterPro" id="IPR000515">
    <property type="entry name" value="MetI-like"/>
</dbReference>
<dbReference type="EMBL" id="LNAM01000153">
    <property type="protein sequence ID" value="KSV59018.1"/>
    <property type="molecule type" value="Genomic_DNA"/>
</dbReference>
<evidence type="ECO:0000313" key="9">
    <source>
        <dbReference type="EMBL" id="KSV59018.1"/>
    </source>
</evidence>
<accession>A0A0V8QEX7</accession>
<evidence type="ECO:0000256" key="2">
    <source>
        <dbReference type="ARBA" id="ARBA00022448"/>
    </source>
</evidence>
<feature type="transmembrane region" description="Helical" evidence="7">
    <location>
        <begin position="186"/>
        <end position="207"/>
    </location>
</feature>
<dbReference type="STRING" id="290052.ASU35_01470"/>
<dbReference type="RefSeq" id="WP_058352653.1">
    <property type="nucleotide sequence ID" value="NZ_CABMMD010000153.1"/>
</dbReference>
<keyword evidence="2 7" id="KW-0813">Transport</keyword>
<dbReference type="Proteomes" id="UP000054874">
    <property type="component" value="Unassembled WGS sequence"/>
</dbReference>
<dbReference type="OrthoDB" id="9796361at2"/>
<keyword evidence="3" id="KW-1003">Cell membrane</keyword>
<comment type="caution">
    <text evidence="9">The sequence shown here is derived from an EMBL/GenBank/DDBJ whole genome shotgun (WGS) entry which is preliminary data.</text>
</comment>
<dbReference type="AlphaFoldDB" id="A0A0V8QEX7"/>
<evidence type="ECO:0000256" key="3">
    <source>
        <dbReference type="ARBA" id="ARBA00022475"/>
    </source>
</evidence>
<dbReference type="Pfam" id="PF00528">
    <property type="entry name" value="BPD_transp_1"/>
    <property type="match status" value="1"/>
</dbReference>
<dbReference type="GO" id="GO:0055085">
    <property type="term" value="P:transmembrane transport"/>
    <property type="evidence" value="ECO:0007669"/>
    <property type="project" value="InterPro"/>
</dbReference>
<reference evidence="9 10" key="1">
    <citation type="submission" date="2015-11" db="EMBL/GenBank/DDBJ databases">
        <title>Butyribacter intestini gen. nov., sp. nov., a butyric acid-producing bacterium of the family Lachnospiraceae isolated from the human faeces.</title>
        <authorList>
            <person name="Zou Y."/>
            <person name="Xue W."/>
            <person name="Luo G."/>
            <person name="Lv M."/>
        </authorList>
    </citation>
    <scope>NUCLEOTIDE SEQUENCE [LARGE SCALE GENOMIC DNA]</scope>
    <source>
        <strain evidence="9 10">ACET-33324</strain>
    </source>
</reference>
<keyword evidence="5 7" id="KW-1133">Transmembrane helix</keyword>
<keyword evidence="6 7" id="KW-0472">Membrane</keyword>
<evidence type="ECO:0000313" key="10">
    <source>
        <dbReference type="Proteomes" id="UP000054874"/>
    </source>
</evidence>
<dbReference type="PROSITE" id="PS50928">
    <property type="entry name" value="ABC_TM1"/>
    <property type="match status" value="1"/>
</dbReference>
<evidence type="ECO:0000259" key="8">
    <source>
        <dbReference type="PROSITE" id="PS50928"/>
    </source>
</evidence>
<dbReference type="Gene3D" id="1.10.3720.10">
    <property type="entry name" value="MetI-like"/>
    <property type="match status" value="1"/>
</dbReference>
<gene>
    <name evidence="9" type="ORF">ASU35_01470</name>
</gene>
<dbReference type="GO" id="GO:0005886">
    <property type="term" value="C:plasma membrane"/>
    <property type="evidence" value="ECO:0007669"/>
    <property type="project" value="UniProtKB-SubCell"/>
</dbReference>
<evidence type="ECO:0000256" key="7">
    <source>
        <dbReference type="RuleBase" id="RU363032"/>
    </source>
</evidence>
<evidence type="ECO:0000256" key="6">
    <source>
        <dbReference type="ARBA" id="ARBA00023136"/>
    </source>
</evidence>
<feature type="transmembrane region" description="Helical" evidence="7">
    <location>
        <begin position="219"/>
        <end position="241"/>
    </location>
</feature>
<sequence>MKKKRLLWAAILLAVWEISVKLSHISPLLFPSVEEVLKTLYQDLFHGDLLIQTLSSLEIIGIGMLLAAFFAIVLSLFSLFHPLAEGLIDTITTIAHPLPGLALLPLIIIWFGTGDSAIIAIIVHSALWPLLLNLLTGFSNTPSLYTDIGKNLSMSNTAITLEIRLRYALPYLISGLKIGWARAWRAFISAEMVFGAVGKKGGLGFYILTKRTFMDTAGLFAGIILIVIIGILVEDIFFSLIEKRTTRKWGMN</sequence>
<feature type="transmembrane region" description="Helical" evidence="7">
    <location>
        <begin position="117"/>
        <end position="135"/>
    </location>
</feature>
<evidence type="ECO:0000256" key="1">
    <source>
        <dbReference type="ARBA" id="ARBA00004651"/>
    </source>
</evidence>
<dbReference type="PANTHER" id="PTHR30151">
    <property type="entry name" value="ALKANE SULFONATE ABC TRANSPORTER-RELATED, MEMBRANE SUBUNIT"/>
    <property type="match status" value="1"/>
</dbReference>
<comment type="similarity">
    <text evidence="7">Belongs to the binding-protein-dependent transport system permease family.</text>
</comment>
<dbReference type="SUPFAM" id="SSF161098">
    <property type="entry name" value="MetI-like"/>
    <property type="match status" value="1"/>
</dbReference>
<dbReference type="PANTHER" id="PTHR30151:SF16">
    <property type="entry name" value="ABC TRANSPORTER PERMEASE PROTEIN"/>
    <property type="match status" value="1"/>
</dbReference>
<feature type="transmembrane region" description="Helical" evidence="7">
    <location>
        <begin position="59"/>
        <end position="80"/>
    </location>
</feature>